<reference evidence="3" key="1">
    <citation type="journal article" date="2005" name="PLoS Biol.">
        <title>The genomes of Oryza sativa: a history of duplications.</title>
        <authorList>
            <person name="Yu J."/>
            <person name="Wang J."/>
            <person name="Lin W."/>
            <person name="Li S."/>
            <person name="Li H."/>
            <person name="Zhou J."/>
            <person name="Ni P."/>
            <person name="Dong W."/>
            <person name="Hu S."/>
            <person name="Zeng C."/>
            <person name="Zhang J."/>
            <person name="Zhang Y."/>
            <person name="Li R."/>
            <person name="Xu Z."/>
            <person name="Li S."/>
            <person name="Li X."/>
            <person name="Zheng H."/>
            <person name="Cong L."/>
            <person name="Lin L."/>
            <person name="Yin J."/>
            <person name="Geng J."/>
            <person name="Li G."/>
            <person name="Shi J."/>
            <person name="Liu J."/>
            <person name="Lv H."/>
            <person name="Li J."/>
            <person name="Wang J."/>
            <person name="Deng Y."/>
            <person name="Ran L."/>
            <person name="Shi X."/>
            <person name="Wang X."/>
            <person name="Wu Q."/>
            <person name="Li C."/>
            <person name="Ren X."/>
            <person name="Wang J."/>
            <person name="Wang X."/>
            <person name="Li D."/>
            <person name="Liu D."/>
            <person name="Zhang X."/>
            <person name="Ji Z."/>
            <person name="Zhao W."/>
            <person name="Sun Y."/>
            <person name="Zhang Z."/>
            <person name="Bao J."/>
            <person name="Han Y."/>
            <person name="Dong L."/>
            <person name="Ji J."/>
            <person name="Chen P."/>
            <person name="Wu S."/>
            <person name="Liu J."/>
            <person name="Xiao Y."/>
            <person name="Bu D."/>
            <person name="Tan J."/>
            <person name="Yang L."/>
            <person name="Ye C."/>
            <person name="Zhang J."/>
            <person name="Xu J."/>
            <person name="Zhou Y."/>
            <person name="Yu Y."/>
            <person name="Zhang B."/>
            <person name="Zhuang S."/>
            <person name="Wei H."/>
            <person name="Liu B."/>
            <person name="Lei M."/>
            <person name="Yu H."/>
            <person name="Li Y."/>
            <person name="Xu H."/>
            <person name="Wei S."/>
            <person name="He X."/>
            <person name="Fang L."/>
            <person name="Zhang Z."/>
            <person name="Zhang Y."/>
            <person name="Huang X."/>
            <person name="Su Z."/>
            <person name="Tong W."/>
            <person name="Li J."/>
            <person name="Tong Z."/>
            <person name="Li S."/>
            <person name="Ye J."/>
            <person name="Wang L."/>
            <person name="Fang L."/>
            <person name="Lei T."/>
            <person name="Chen C."/>
            <person name="Chen H."/>
            <person name="Xu Z."/>
            <person name="Li H."/>
            <person name="Huang H."/>
            <person name="Zhang F."/>
            <person name="Xu H."/>
            <person name="Li N."/>
            <person name="Zhao C."/>
            <person name="Li S."/>
            <person name="Dong L."/>
            <person name="Huang Y."/>
            <person name="Li L."/>
            <person name="Xi Y."/>
            <person name="Qi Q."/>
            <person name="Li W."/>
            <person name="Zhang B."/>
            <person name="Hu W."/>
            <person name="Zhang Y."/>
            <person name="Tian X."/>
            <person name="Jiao Y."/>
            <person name="Liang X."/>
            <person name="Jin J."/>
            <person name="Gao L."/>
            <person name="Zheng W."/>
            <person name="Hao B."/>
            <person name="Liu S."/>
            <person name="Wang W."/>
            <person name="Yuan L."/>
            <person name="Cao M."/>
            <person name="McDermott J."/>
            <person name="Samudrala R."/>
            <person name="Wang J."/>
            <person name="Wong G.K."/>
            <person name="Yang H."/>
        </authorList>
    </citation>
    <scope>NUCLEOTIDE SEQUENCE [LARGE SCALE GENOMIC DNA]</scope>
</reference>
<organism evidence="3">
    <name type="scientific">Oryza sativa subsp. japonica</name>
    <name type="common">Rice</name>
    <dbReference type="NCBI Taxonomy" id="39947"/>
    <lineage>
        <taxon>Eukaryota</taxon>
        <taxon>Viridiplantae</taxon>
        <taxon>Streptophyta</taxon>
        <taxon>Embryophyta</taxon>
        <taxon>Tracheophyta</taxon>
        <taxon>Spermatophyta</taxon>
        <taxon>Magnoliopsida</taxon>
        <taxon>Liliopsida</taxon>
        <taxon>Poales</taxon>
        <taxon>Poaceae</taxon>
        <taxon>BOP clade</taxon>
        <taxon>Oryzoideae</taxon>
        <taxon>Oryzeae</taxon>
        <taxon>Oryzinae</taxon>
        <taxon>Oryza</taxon>
        <taxon>Oryza sativa</taxon>
    </lineage>
</organism>
<feature type="chain" id="PRO_5035166307" evidence="2">
    <location>
        <begin position="40"/>
        <end position="151"/>
    </location>
</feature>
<dbReference type="AlphaFoldDB" id="A0A8J8Y946"/>
<keyword evidence="2" id="KW-0732">Signal</keyword>
<dbReference type="HOGENOM" id="CLU_1734531_0_0_1"/>
<gene>
    <name evidence="3" type="ORF">OsJ_11876</name>
</gene>
<evidence type="ECO:0000256" key="1">
    <source>
        <dbReference type="SAM" id="MobiDB-lite"/>
    </source>
</evidence>
<proteinExistence type="predicted"/>
<dbReference type="EMBL" id="CM000140">
    <property type="protein sequence ID" value="EEE59578.1"/>
    <property type="molecule type" value="Genomic_DNA"/>
</dbReference>
<feature type="signal peptide" evidence="2">
    <location>
        <begin position="1"/>
        <end position="39"/>
    </location>
</feature>
<name>A0A8J8Y946_ORYSJ</name>
<protein>
    <submittedName>
        <fullName evidence="3">Uncharacterized protein</fullName>
    </submittedName>
</protein>
<dbReference type="Gramene" id="Os03t0643900-01">
    <property type="protein sequence ID" value="Os03t0643900-01"/>
    <property type="gene ID" value="Os03g0643900"/>
</dbReference>
<feature type="compositionally biased region" description="Low complexity" evidence="1">
    <location>
        <begin position="125"/>
        <end position="145"/>
    </location>
</feature>
<reference evidence="3" key="2">
    <citation type="submission" date="2008-12" db="EMBL/GenBank/DDBJ databases">
        <title>Improved gene annotation of the rice (Oryza sativa) genomes.</title>
        <authorList>
            <person name="Wang J."/>
            <person name="Li R."/>
            <person name="Fan W."/>
            <person name="Huang Q."/>
            <person name="Zhang J."/>
            <person name="Zhou Y."/>
            <person name="Hu Y."/>
            <person name="Zi S."/>
            <person name="Li J."/>
            <person name="Ni P."/>
            <person name="Zheng H."/>
            <person name="Zhang Y."/>
            <person name="Zhao M."/>
            <person name="Hao Q."/>
            <person name="McDermott J."/>
            <person name="Samudrala R."/>
            <person name="Kristiansen K."/>
            <person name="Wong G.K.-S."/>
        </authorList>
    </citation>
    <scope>NUCLEOTIDE SEQUENCE</scope>
</reference>
<feature type="region of interest" description="Disordered" evidence="1">
    <location>
        <begin position="83"/>
        <end position="151"/>
    </location>
</feature>
<sequence length="151" mass="15773">MGGLRRTEAVPRFGRSSPFLSLLPLSLSLLLVLVGRSAGAEEVWWPVTSYTMAAATLCGGDKDGVDLQIERCLSPQLPHRAHVKREEAGRPAAACSSSSSFCGNTSCRTSSSPLPPAARGGGSRGAVLLLSRLTPSTPAPSRRPSMPAPPH</sequence>
<accession>A0A8J8Y946</accession>
<dbReference type="Proteomes" id="UP000007752">
    <property type="component" value="Chromosome 3"/>
</dbReference>
<evidence type="ECO:0000313" key="3">
    <source>
        <dbReference type="EMBL" id="EEE59578.1"/>
    </source>
</evidence>
<evidence type="ECO:0000256" key="2">
    <source>
        <dbReference type="SAM" id="SignalP"/>
    </source>
</evidence>